<feature type="transmembrane region" description="Helical" evidence="1">
    <location>
        <begin position="131"/>
        <end position="164"/>
    </location>
</feature>
<accession>A0ABZ2LUZ7</accession>
<evidence type="ECO:0000313" key="2">
    <source>
        <dbReference type="EMBL" id="WXB14737.1"/>
    </source>
</evidence>
<dbReference type="EMBL" id="CP089984">
    <property type="protein sequence ID" value="WXB14737.1"/>
    <property type="molecule type" value="Genomic_DNA"/>
</dbReference>
<proteinExistence type="predicted"/>
<organism evidence="2 3">
    <name type="scientific">Pendulispora albinea</name>
    <dbReference type="NCBI Taxonomy" id="2741071"/>
    <lineage>
        <taxon>Bacteria</taxon>
        <taxon>Pseudomonadati</taxon>
        <taxon>Myxococcota</taxon>
        <taxon>Myxococcia</taxon>
        <taxon>Myxococcales</taxon>
        <taxon>Sorangiineae</taxon>
        <taxon>Pendulisporaceae</taxon>
        <taxon>Pendulispora</taxon>
    </lineage>
</organism>
<sequence>MTALNEVGLIASREIRKNLRSLKGLTMVVLSLLGAIAVASIIAKGQKMDEVNIGLERLHEMQEAVLTKKYDDPAMGQYLGGAPFVLISLLFISIWLSPLLVTILGFDAVAADLQHRTVRYWTVRSRRASYFVGKVLGLWGVVAAITLVMHVLIWCATLIIGGAGTAAPGATFSWGFHFYLVTLPIAAAWCGLATLISSQFRTPILALFVVGAVFAALWVIDVIAVFREVKWATYFYPNSYDALLLSPKGDQVALGALACFGIAALTTAAGTFFFTRRDV</sequence>
<name>A0ABZ2LUZ7_9BACT</name>
<dbReference type="Proteomes" id="UP001370348">
    <property type="component" value="Chromosome"/>
</dbReference>
<feature type="transmembrane region" description="Helical" evidence="1">
    <location>
        <begin position="84"/>
        <end position="110"/>
    </location>
</feature>
<dbReference type="Pfam" id="PF12679">
    <property type="entry name" value="ABC2_membrane_2"/>
    <property type="match status" value="1"/>
</dbReference>
<dbReference type="RefSeq" id="WP_394824362.1">
    <property type="nucleotide sequence ID" value="NZ_CP089984.1"/>
</dbReference>
<gene>
    <name evidence="2" type="ORF">LZC94_43805</name>
</gene>
<feature type="transmembrane region" description="Helical" evidence="1">
    <location>
        <begin position="204"/>
        <end position="226"/>
    </location>
</feature>
<keyword evidence="1" id="KW-0472">Membrane</keyword>
<dbReference type="SUPFAM" id="SSF81665">
    <property type="entry name" value="Calcium ATPase, transmembrane domain M"/>
    <property type="match status" value="1"/>
</dbReference>
<feature type="transmembrane region" description="Helical" evidence="1">
    <location>
        <begin position="252"/>
        <end position="274"/>
    </location>
</feature>
<keyword evidence="1" id="KW-0812">Transmembrane</keyword>
<keyword evidence="3" id="KW-1185">Reference proteome</keyword>
<evidence type="ECO:0000256" key="1">
    <source>
        <dbReference type="SAM" id="Phobius"/>
    </source>
</evidence>
<dbReference type="InterPro" id="IPR023298">
    <property type="entry name" value="ATPase_P-typ_TM_dom_sf"/>
</dbReference>
<protein>
    <submittedName>
        <fullName evidence="2">ABC transporter permease</fullName>
    </submittedName>
</protein>
<feature type="transmembrane region" description="Helical" evidence="1">
    <location>
        <begin position="176"/>
        <end position="197"/>
    </location>
</feature>
<keyword evidence="1" id="KW-1133">Transmembrane helix</keyword>
<evidence type="ECO:0000313" key="3">
    <source>
        <dbReference type="Proteomes" id="UP001370348"/>
    </source>
</evidence>
<reference evidence="2 3" key="1">
    <citation type="submission" date="2021-12" db="EMBL/GenBank/DDBJ databases">
        <title>Discovery of the Pendulisporaceae a myxobacterial family with distinct sporulation behavior and unique specialized metabolism.</title>
        <authorList>
            <person name="Garcia R."/>
            <person name="Popoff A."/>
            <person name="Bader C.D."/>
            <person name="Loehr J."/>
            <person name="Walesch S."/>
            <person name="Walt C."/>
            <person name="Boldt J."/>
            <person name="Bunk B."/>
            <person name="Haeckl F.J.F.P.J."/>
            <person name="Gunesch A.P."/>
            <person name="Birkelbach J."/>
            <person name="Nuebel U."/>
            <person name="Pietschmann T."/>
            <person name="Bach T."/>
            <person name="Mueller R."/>
        </authorList>
    </citation>
    <scope>NUCLEOTIDE SEQUENCE [LARGE SCALE GENOMIC DNA]</scope>
    <source>
        <strain evidence="2 3">MSr11954</strain>
    </source>
</reference>
<feature type="transmembrane region" description="Helical" evidence="1">
    <location>
        <begin position="22"/>
        <end position="43"/>
    </location>
</feature>
<dbReference type="PANTHER" id="PTHR43471">
    <property type="entry name" value="ABC TRANSPORTER PERMEASE"/>
    <property type="match status" value="1"/>
</dbReference>